<evidence type="ECO:0000313" key="2">
    <source>
        <dbReference type="Proteomes" id="UP000256964"/>
    </source>
</evidence>
<name>A0A371D976_9APHY</name>
<reference evidence="1 2" key="1">
    <citation type="journal article" date="2018" name="Biotechnol. Biofuels">
        <title>Integrative visual omics of the white-rot fungus Polyporus brumalis exposes the biotechnological potential of its oxidative enzymes for delignifying raw plant biomass.</title>
        <authorList>
            <person name="Miyauchi S."/>
            <person name="Rancon A."/>
            <person name="Drula E."/>
            <person name="Hage H."/>
            <person name="Chaduli D."/>
            <person name="Favel A."/>
            <person name="Grisel S."/>
            <person name="Henrissat B."/>
            <person name="Herpoel-Gimbert I."/>
            <person name="Ruiz-Duenas F.J."/>
            <person name="Chevret D."/>
            <person name="Hainaut M."/>
            <person name="Lin J."/>
            <person name="Wang M."/>
            <person name="Pangilinan J."/>
            <person name="Lipzen A."/>
            <person name="Lesage-Meessen L."/>
            <person name="Navarro D."/>
            <person name="Riley R."/>
            <person name="Grigoriev I.V."/>
            <person name="Zhou S."/>
            <person name="Raouche S."/>
            <person name="Rosso M.N."/>
        </authorList>
    </citation>
    <scope>NUCLEOTIDE SEQUENCE [LARGE SCALE GENOMIC DNA]</scope>
    <source>
        <strain evidence="1 2">BRFM 1820</strain>
    </source>
</reference>
<accession>A0A371D976</accession>
<evidence type="ECO:0000313" key="1">
    <source>
        <dbReference type="EMBL" id="RDX49070.1"/>
    </source>
</evidence>
<protein>
    <submittedName>
        <fullName evidence="1">Uncharacterized protein</fullName>
    </submittedName>
</protein>
<sequence>MSLPPGSVCRPLRAPRPGPAVRRTTCGSLLPFGDVCGRARVDERQSALPASSLDDRIHYQCEVITMLLLPLLSAISSRGCPELIKAASCWSLLEAHASRTTILGVGMLELVLMVRRTLH</sequence>
<dbReference type="AlphaFoldDB" id="A0A371D976"/>
<keyword evidence="2" id="KW-1185">Reference proteome</keyword>
<organism evidence="1 2">
    <name type="scientific">Lentinus brumalis</name>
    <dbReference type="NCBI Taxonomy" id="2498619"/>
    <lineage>
        <taxon>Eukaryota</taxon>
        <taxon>Fungi</taxon>
        <taxon>Dikarya</taxon>
        <taxon>Basidiomycota</taxon>
        <taxon>Agaricomycotina</taxon>
        <taxon>Agaricomycetes</taxon>
        <taxon>Polyporales</taxon>
        <taxon>Polyporaceae</taxon>
        <taxon>Lentinus</taxon>
    </lineage>
</organism>
<dbReference type="EMBL" id="KZ857407">
    <property type="protein sequence ID" value="RDX49070.1"/>
    <property type="molecule type" value="Genomic_DNA"/>
</dbReference>
<gene>
    <name evidence="1" type="ORF">OH76DRAFT_553094</name>
</gene>
<dbReference type="Proteomes" id="UP000256964">
    <property type="component" value="Unassembled WGS sequence"/>
</dbReference>
<proteinExistence type="predicted"/>